<organism evidence="12 13">
    <name type="scientific">Symbiodinium pilosum</name>
    <name type="common">Dinoflagellate</name>
    <dbReference type="NCBI Taxonomy" id="2952"/>
    <lineage>
        <taxon>Eukaryota</taxon>
        <taxon>Sar</taxon>
        <taxon>Alveolata</taxon>
        <taxon>Dinophyceae</taxon>
        <taxon>Suessiales</taxon>
        <taxon>Symbiodiniaceae</taxon>
        <taxon>Symbiodinium</taxon>
    </lineage>
</organism>
<evidence type="ECO:0000256" key="6">
    <source>
        <dbReference type="PROSITE-ProRule" id="PRU00209"/>
    </source>
</evidence>
<dbReference type="InterPro" id="IPR002547">
    <property type="entry name" value="tRNA-bd_dom"/>
</dbReference>
<dbReference type="Proteomes" id="UP000649617">
    <property type="component" value="Unassembled WGS sequence"/>
</dbReference>
<evidence type="ECO:0000256" key="7">
    <source>
        <dbReference type="PROSITE-ProRule" id="PRU00502"/>
    </source>
</evidence>
<dbReference type="SUPFAM" id="SSF57850">
    <property type="entry name" value="RING/U-box"/>
    <property type="match status" value="2"/>
</dbReference>
<dbReference type="InterPro" id="IPR011422">
    <property type="entry name" value="BRAP2/ETP1_RRM"/>
</dbReference>
<evidence type="ECO:0000256" key="8">
    <source>
        <dbReference type="SAM" id="MobiDB-lite"/>
    </source>
</evidence>
<name>A0A812Q6G6_SYMPI</name>
<feature type="compositionally biased region" description="Polar residues" evidence="8">
    <location>
        <begin position="1105"/>
        <end position="1118"/>
    </location>
</feature>
<dbReference type="PANTHER" id="PTHR24007">
    <property type="entry name" value="BRCA1-ASSOCIATED PROTEIN"/>
    <property type="match status" value="1"/>
</dbReference>
<keyword evidence="2" id="KW-0479">Metal-binding</keyword>
<feature type="compositionally biased region" description="Basic and acidic residues" evidence="8">
    <location>
        <begin position="698"/>
        <end position="713"/>
    </location>
</feature>
<keyword evidence="3 7" id="KW-0863">Zinc-finger</keyword>
<evidence type="ECO:0000259" key="9">
    <source>
        <dbReference type="PROSITE" id="PS50089"/>
    </source>
</evidence>
<dbReference type="SUPFAM" id="SSF50249">
    <property type="entry name" value="Nucleic acid-binding proteins"/>
    <property type="match status" value="1"/>
</dbReference>
<dbReference type="Gene3D" id="3.30.40.10">
    <property type="entry name" value="Zinc/RING finger domain, C3HC4 (zinc finger)"/>
    <property type="match status" value="2"/>
</dbReference>
<dbReference type="PROSITE" id="PS50886">
    <property type="entry name" value="TRBD"/>
    <property type="match status" value="1"/>
</dbReference>
<evidence type="ECO:0000256" key="3">
    <source>
        <dbReference type="ARBA" id="ARBA00022771"/>
    </source>
</evidence>
<feature type="region of interest" description="Disordered" evidence="8">
    <location>
        <begin position="698"/>
        <end position="718"/>
    </location>
</feature>
<dbReference type="InterPro" id="IPR013083">
    <property type="entry name" value="Znf_RING/FYVE/PHD"/>
</dbReference>
<dbReference type="CDD" id="cd16457">
    <property type="entry name" value="RING-H2_BRAP2"/>
    <property type="match status" value="1"/>
</dbReference>
<dbReference type="EMBL" id="CAJNIZ010016002">
    <property type="protein sequence ID" value="CAE7380154.1"/>
    <property type="molecule type" value="Genomic_DNA"/>
</dbReference>
<comment type="caution">
    <text evidence="12">The sequence shown here is derived from an EMBL/GenBank/DDBJ whole genome shotgun (WGS) entry which is preliminary data.</text>
</comment>
<feature type="domain" description="TRNA-binding" evidence="11">
    <location>
        <begin position="1245"/>
        <end position="1351"/>
    </location>
</feature>
<evidence type="ECO:0000256" key="1">
    <source>
        <dbReference type="ARBA" id="ARBA00022555"/>
    </source>
</evidence>
<dbReference type="SMART" id="SM00184">
    <property type="entry name" value="RING"/>
    <property type="match status" value="1"/>
</dbReference>
<feature type="region of interest" description="Disordered" evidence="8">
    <location>
        <begin position="1105"/>
        <end position="1133"/>
    </location>
</feature>
<dbReference type="Gene3D" id="2.40.50.140">
    <property type="entry name" value="Nucleic acid-binding proteins"/>
    <property type="match status" value="1"/>
</dbReference>
<feature type="region of interest" description="Disordered" evidence="8">
    <location>
        <begin position="1057"/>
        <end position="1077"/>
    </location>
</feature>
<dbReference type="SMART" id="SM00290">
    <property type="entry name" value="ZnF_UBP"/>
    <property type="match status" value="1"/>
</dbReference>
<dbReference type="GO" id="GO:0016567">
    <property type="term" value="P:protein ubiquitination"/>
    <property type="evidence" value="ECO:0007669"/>
    <property type="project" value="TreeGrafter"/>
</dbReference>
<sequence length="1413" mass="153198">MPSDSNDLLFEYWWGNPSNEIFHGHIKVAASPEACVQVQGTDGRPEACMALATSVPCHMSAPEFCDYVGAFGAETHRRFRHCRVLHGHNSEEYLLALLMASQEDVSWLVNEFHGKPYNAIEASVCSLHAVLSSQTGCLEDNASPNADRGLLKRRSPILPPALPQQAVDHDRFHSLASCSASPLMLPSSAPAPFERKSSPLMSPCSQPDVPELFMESGPSNQSAVSPTPTASGNERSYCAVCFEAVDSNPAEYQLTELGGGVPLTILCGHTFHARCLSRWCDSTCPVCRFQQHPYQTSSCDVCGQVEGVHICLVCGFIGCTAQPGQGHAQQHFEATSHAYALDVNTQHVWDYAGNGYVHRLLYNDQDGKMVEHSVPQDSDESLGISAQSIFGGLRWADMEDDDCDKIAALFTRASASSSSSGAKKQEAIVGEFNNLLSSQLTAQRQHFDELRQDIEKQGAIEIQDMEAQVMAAKQNADAVDRQLAGAQQQNEFLRKEISDAANAETLAQRQKDQLEQLNRRLAEDQRAFEDKQEDTAERKRSERQQRDREIAELQQEIKDLELFLQMRRRCEASADVAELQTAHLLVLQFMPLDNVTDLLAHHLATMPSSSSSPDLLKVDVDHADCLFMHEALQVIRPKLIHVEYMPQAPPPIEYVQLYQNALLKVDLNGRAEPLLLQERLWKPSAQFMWSAEQLQKKMPVDEQAGGRETDRIRSGSGREMTGCSLSAFLVRAPGYSLLAAGDEEALLVRKDLQSLFGKPPALLDAWLRGSFCNPRRVSNAPDYASWGFDFRILADMTVPVEVRCQQLDQLLKVPCPPAALAAALQKAEGNASLGLLGDAELRNSFAKALESPSGFQELNTESGSQLVDLFAKVLQDKLQSIKVKAKEFMKKLPTAGAASYAAVLEACKKDSLPQVLQRDWVLWHSVGSGHYPKDVPALPAAVVNERIALLACVGDSPLADIVVKSHVLEHLDKYQSWEASMTSSKPQAPSSGVKTPFEASVAKQVSLRRALSQAFPVDVATKASEADGGYTAALKSLAAKARASAVLPKYVVPKDAADKEPGKKRKADSAAPGGGFAALHKSTESQEYRWHMLAYSINPQTTLGASVSKGSKLGSSRTEASSAAPGAASESKPAGFAGVWAPGGNMVPPGHTPYSWHHQASGMKEGFSTIWASQGSQCPPGHTPYSWEKALNGDGATPASSSRGAKKASPAAPKAESGKAAAEPKASPKAQPAANAPPAESKEAALAKIDLRCGRILECERHPDADSLYLLKINIGEDQPRQVVSSLVKHYKETDLKDRQVMVYCNIKPGKMRGLESQAMVLAATKNKGAEDEVCELLDPPKGCKEGTRPIVGSLEVGSGSEGVSVKNISKVWGVVQPSLQMSDTREATFEGTTLMMKEGPVTAKSLSSVGIY</sequence>
<evidence type="ECO:0000256" key="2">
    <source>
        <dbReference type="ARBA" id="ARBA00022723"/>
    </source>
</evidence>
<accession>A0A812Q6G6</accession>
<dbReference type="OrthoDB" id="273556at2759"/>
<evidence type="ECO:0000259" key="11">
    <source>
        <dbReference type="PROSITE" id="PS50886"/>
    </source>
</evidence>
<feature type="region of interest" description="Disordered" evidence="8">
    <location>
        <begin position="1171"/>
        <end position="1241"/>
    </location>
</feature>
<dbReference type="InterPro" id="IPR001607">
    <property type="entry name" value="Znf_UBP"/>
</dbReference>
<dbReference type="PROSITE" id="PS50089">
    <property type="entry name" value="ZF_RING_2"/>
    <property type="match status" value="1"/>
</dbReference>
<feature type="region of interest" description="Disordered" evidence="8">
    <location>
        <begin position="523"/>
        <end position="548"/>
    </location>
</feature>
<reference evidence="12" key="1">
    <citation type="submission" date="2021-02" db="EMBL/GenBank/DDBJ databases">
        <authorList>
            <person name="Dougan E. K."/>
            <person name="Rhodes N."/>
            <person name="Thang M."/>
            <person name="Chan C."/>
        </authorList>
    </citation>
    <scope>NUCLEOTIDE SEQUENCE</scope>
</reference>
<feature type="compositionally biased region" description="Low complexity" evidence="8">
    <location>
        <begin position="1198"/>
        <end position="1239"/>
    </location>
</feature>
<dbReference type="GO" id="GO:0000049">
    <property type="term" value="F:tRNA binding"/>
    <property type="evidence" value="ECO:0007669"/>
    <property type="project" value="UniProtKB-UniRule"/>
</dbReference>
<feature type="domain" description="UBP-type" evidence="10">
    <location>
        <begin position="282"/>
        <end position="376"/>
    </location>
</feature>
<evidence type="ECO:0000313" key="13">
    <source>
        <dbReference type="Proteomes" id="UP000649617"/>
    </source>
</evidence>
<keyword evidence="13" id="KW-1185">Reference proteome</keyword>
<gene>
    <name evidence="12" type="primary">brap-2</name>
    <name evidence="12" type="ORF">SPIL2461_LOCUS9261</name>
</gene>
<feature type="compositionally biased region" description="Low complexity" evidence="8">
    <location>
        <begin position="1119"/>
        <end position="1133"/>
    </location>
</feature>
<keyword evidence="5 6" id="KW-0694">RNA-binding</keyword>
<dbReference type="CDD" id="cd02799">
    <property type="entry name" value="tRNA_bind_EMAP-II_like"/>
    <property type="match status" value="1"/>
</dbReference>
<evidence type="ECO:0000313" key="12">
    <source>
        <dbReference type="EMBL" id="CAE7380154.1"/>
    </source>
</evidence>
<dbReference type="Pfam" id="PF01588">
    <property type="entry name" value="tRNA_bind"/>
    <property type="match status" value="1"/>
</dbReference>
<dbReference type="GO" id="GO:0007265">
    <property type="term" value="P:Ras protein signal transduction"/>
    <property type="evidence" value="ECO:0007669"/>
    <property type="project" value="TreeGrafter"/>
</dbReference>
<dbReference type="GO" id="GO:0005737">
    <property type="term" value="C:cytoplasm"/>
    <property type="evidence" value="ECO:0007669"/>
    <property type="project" value="TreeGrafter"/>
</dbReference>
<protein>
    <submittedName>
        <fullName evidence="12">Brap-2 protein</fullName>
    </submittedName>
</protein>
<keyword evidence="4" id="KW-0862">Zinc</keyword>
<dbReference type="InterPro" id="IPR001841">
    <property type="entry name" value="Znf_RING"/>
</dbReference>
<dbReference type="Pfam" id="PF07576">
    <property type="entry name" value="BRAP2"/>
    <property type="match status" value="1"/>
</dbReference>
<keyword evidence="1 6" id="KW-0820">tRNA-binding</keyword>
<dbReference type="GO" id="GO:0008270">
    <property type="term" value="F:zinc ion binding"/>
    <property type="evidence" value="ECO:0007669"/>
    <property type="project" value="UniProtKB-KW"/>
</dbReference>
<dbReference type="InterPro" id="IPR047243">
    <property type="entry name" value="RING-H2_BRAP2"/>
</dbReference>
<dbReference type="PANTHER" id="PTHR24007:SF7">
    <property type="entry name" value="BRCA1-ASSOCIATED PROTEIN"/>
    <property type="match status" value="1"/>
</dbReference>
<dbReference type="Pfam" id="PF02148">
    <property type="entry name" value="zf-UBP"/>
    <property type="match status" value="1"/>
</dbReference>
<dbReference type="PROSITE" id="PS50271">
    <property type="entry name" value="ZF_UBP"/>
    <property type="match status" value="1"/>
</dbReference>
<feature type="domain" description="RING-type" evidence="9">
    <location>
        <begin position="238"/>
        <end position="288"/>
    </location>
</feature>
<evidence type="ECO:0000256" key="4">
    <source>
        <dbReference type="ARBA" id="ARBA00022833"/>
    </source>
</evidence>
<proteinExistence type="predicted"/>
<dbReference type="GO" id="GO:0061630">
    <property type="term" value="F:ubiquitin protein ligase activity"/>
    <property type="evidence" value="ECO:0007669"/>
    <property type="project" value="TreeGrafter"/>
</dbReference>
<dbReference type="InterPro" id="IPR012340">
    <property type="entry name" value="NA-bd_OB-fold"/>
</dbReference>
<evidence type="ECO:0000256" key="5">
    <source>
        <dbReference type="ARBA" id="ARBA00022884"/>
    </source>
</evidence>
<evidence type="ECO:0000259" key="10">
    <source>
        <dbReference type="PROSITE" id="PS50271"/>
    </source>
</evidence>